<name>A0A9P5AJE0_9HYPO</name>
<feature type="compositionally biased region" description="Acidic residues" evidence="1">
    <location>
        <begin position="433"/>
        <end position="445"/>
    </location>
</feature>
<evidence type="ECO:0000313" key="3">
    <source>
        <dbReference type="Proteomes" id="UP000730481"/>
    </source>
</evidence>
<organism evidence="2 3">
    <name type="scientific">Fusarium beomiforme</name>
    <dbReference type="NCBI Taxonomy" id="44412"/>
    <lineage>
        <taxon>Eukaryota</taxon>
        <taxon>Fungi</taxon>
        <taxon>Dikarya</taxon>
        <taxon>Ascomycota</taxon>
        <taxon>Pezizomycotina</taxon>
        <taxon>Sordariomycetes</taxon>
        <taxon>Hypocreomycetidae</taxon>
        <taxon>Hypocreales</taxon>
        <taxon>Nectriaceae</taxon>
        <taxon>Fusarium</taxon>
        <taxon>Fusarium burgessii species complex</taxon>
    </lineage>
</organism>
<evidence type="ECO:0000256" key="1">
    <source>
        <dbReference type="SAM" id="MobiDB-lite"/>
    </source>
</evidence>
<reference evidence="2" key="2">
    <citation type="submission" date="2020-02" db="EMBL/GenBank/DDBJ databases">
        <title>Identification and distribution of gene clusters putatively required for synthesis of sphingolipid metabolism inhibitors in phylogenetically diverse species of the filamentous fungus Fusarium.</title>
        <authorList>
            <person name="Kim H.-S."/>
            <person name="Busman M."/>
            <person name="Brown D.W."/>
            <person name="Divon H."/>
            <person name="Uhlig S."/>
            <person name="Proctor R.H."/>
        </authorList>
    </citation>
    <scope>NUCLEOTIDE SEQUENCE</scope>
    <source>
        <strain evidence="2">NRRL 25174</strain>
    </source>
</reference>
<feature type="region of interest" description="Disordered" evidence="1">
    <location>
        <begin position="362"/>
        <end position="389"/>
    </location>
</feature>
<dbReference type="OrthoDB" id="4770905at2759"/>
<dbReference type="AlphaFoldDB" id="A0A9P5AJE0"/>
<comment type="caution">
    <text evidence="2">The sequence shown here is derived from an EMBL/GenBank/DDBJ whole genome shotgun (WGS) entry which is preliminary data.</text>
</comment>
<sequence>MATYYPEGECYFVRGSLRYGTFWSAENTDQFYNHVLLEYYWNGWRATGQRERSHARSTWAHGTPQGTSTTRFGDWTHFFVGESRTKSPDNMLRIHSHPNSLNWNECRDHNRGGPRKYILRPVRIYNTNTEWLWIDATIPLRAIYFPVSQRTDQAFPHLCTYVVIDFRHRGSLQMRNLQGQLQTFTLDSYNGLGWRDDITWGFNIPNIIAYLAIPHKLRNPAYNLFTPKSHGEELVVCATADRRWGGNTSVLQHQNFIRQMDFANILSATFGVEVGWRPYQHSSFLRDILVSLTQLGLGFVPGVGPILSVAFGMAVQLIIDPDSFSRDNILDLSMAVLESMINSAKRSEKYLAPDFLAQCPCDGTQRGQPLTDEERERRKRQGEEMNNRLTQDVSAQLVIRSLLQQEQLLNGLDGQVVEEFQDEATVTAQEAAPGEESEEKQEIEETGEKHD</sequence>
<gene>
    <name evidence="2" type="ORF">FBEOM_6609</name>
</gene>
<protein>
    <submittedName>
        <fullName evidence="2">Uncharacterized protein</fullName>
    </submittedName>
</protein>
<accession>A0A9P5AJE0</accession>
<proteinExistence type="predicted"/>
<keyword evidence="3" id="KW-1185">Reference proteome</keyword>
<dbReference type="EMBL" id="PVQB02000284">
    <property type="protein sequence ID" value="KAF4339488.1"/>
    <property type="molecule type" value="Genomic_DNA"/>
</dbReference>
<reference evidence="2" key="1">
    <citation type="journal article" date="2017" name="Mycologia">
        <title>Fusarium algeriense, sp. nov., a novel toxigenic crown rot pathogen of durum wheat from Algeria is nested in the Fusarium burgessii species complex.</title>
        <authorList>
            <person name="Laraba I."/>
            <person name="Keddad A."/>
            <person name="Boureghda H."/>
            <person name="Abdallah N."/>
            <person name="Vaughan M.M."/>
            <person name="Proctor R.H."/>
            <person name="Busman M."/>
            <person name="O'Donnell K."/>
        </authorList>
    </citation>
    <scope>NUCLEOTIDE SEQUENCE</scope>
    <source>
        <strain evidence="2">NRRL 25174</strain>
    </source>
</reference>
<feature type="compositionally biased region" description="Basic and acidic residues" evidence="1">
    <location>
        <begin position="372"/>
        <end position="386"/>
    </location>
</feature>
<feature type="region of interest" description="Disordered" evidence="1">
    <location>
        <begin position="420"/>
        <end position="451"/>
    </location>
</feature>
<dbReference type="Proteomes" id="UP000730481">
    <property type="component" value="Unassembled WGS sequence"/>
</dbReference>
<evidence type="ECO:0000313" key="2">
    <source>
        <dbReference type="EMBL" id="KAF4339488.1"/>
    </source>
</evidence>